<keyword evidence="3" id="KW-1185">Reference proteome</keyword>
<proteinExistence type="predicted"/>
<organism evidence="2 3">
    <name type="scientific">Acidianus brierleyi</name>
    <dbReference type="NCBI Taxonomy" id="41673"/>
    <lineage>
        <taxon>Archaea</taxon>
        <taxon>Thermoproteota</taxon>
        <taxon>Thermoprotei</taxon>
        <taxon>Sulfolobales</taxon>
        <taxon>Sulfolobaceae</taxon>
        <taxon>Acidianus</taxon>
    </lineage>
</organism>
<dbReference type="AlphaFoldDB" id="A0A2U9IFX4"/>
<feature type="transmembrane region" description="Helical" evidence="1">
    <location>
        <begin position="233"/>
        <end position="253"/>
    </location>
</feature>
<dbReference type="KEGG" id="abri:DFR85_09840"/>
<feature type="transmembrane region" description="Helical" evidence="1">
    <location>
        <begin position="6"/>
        <end position="25"/>
    </location>
</feature>
<feature type="transmembrane region" description="Helical" evidence="1">
    <location>
        <begin position="204"/>
        <end position="226"/>
    </location>
</feature>
<sequence>MKLVQFKYVFTALLPILVVAVYSIIFKINIIEIVRSLTPIIILAFVLSYLGQILVIALRDKKIVGVSFYTAFKARLLGNSIGLILPGWVGQELTRATVYSKEHVELIQGFSLSLLEAYYDVTVGSLMFLVLLPIRFIAIELIYIFITIGNIIGWSLGLAYVYTTAGKSIRIEKSIVKLIGLDKYYFVLNKGKQAMKDKIEGKNFITYFSLTVLGYLVQSLSFLAMVSDYFKDILINMTFFAATLFPIPGASGVSEIAFSLFLPPHFVVAAVVLELLDYFIGFIFIRDIDINELKKEFYKIKKYGEFYQGSES</sequence>
<reference evidence="2 3" key="1">
    <citation type="submission" date="2018-05" db="EMBL/GenBank/DDBJ databases">
        <title>Complete Genome Sequences of Extremely Thermoacidophilic, Metal-Mobilizing Type-Strain Members of the Archaeal Family Sulfolobaceae: Acidianus brierleyi DSM-1651T, Acidianus sulfidivorans DSM-18786T, Metallosphaera hakonensis DSM-7519T, and Metallosphaera prunae DSM-10039T.</title>
        <authorList>
            <person name="Counts J.A."/>
            <person name="Kelly R.M."/>
        </authorList>
    </citation>
    <scope>NUCLEOTIDE SEQUENCE [LARGE SCALE GENOMIC DNA]</scope>
    <source>
        <strain evidence="2 3">DSM 1651</strain>
    </source>
</reference>
<name>A0A2U9IFX4_9CREN</name>
<feature type="transmembrane region" description="Helical" evidence="1">
    <location>
        <begin position="37"/>
        <end position="58"/>
    </location>
</feature>
<dbReference type="EMBL" id="CP029289">
    <property type="protein sequence ID" value="AWR94855.1"/>
    <property type="molecule type" value="Genomic_DNA"/>
</dbReference>
<keyword evidence="1" id="KW-0812">Transmembrane</keyword>
<feature type="transmembrane region" description="Helical" evidence="1">
    <location>
        <begin position="141"/>
        <end position="162"/>
    </location>
</feature>
<protein>
    <submittedName>
        <fullName evidence="2">Uncharacterized protein</fullName>
    </submittedName>
</protein>
<keyword evidence="1" id="KW-0472">Membrane</keyword>
<evidence type="ECO:0000256" key="1">
    <source>
        <dbReference type="SAM" id="Phobius"/>
    </source>
</evidence>
<keyword evidence="1" id="KW-1133">Transmembrane helix</keyword>
<accession>A0A2U9IFX4</accession>
<feature type="transmembrane region" description="Helical" evidence="1">
    <location>
        <begin position="265"/>
        <end position="285"/>
    </location>
</feature>
<feature type="transmembrane region" description="Helical" evidence="1">
    <location>
        <begin position="117"/>
        <end position="134"/>
    </location>
</feature>
<dbReference type="Proteomes" id="UP000248044">
    <property type="component" value="Chromosome"/>
</dbReference>
<evidence type="ECO:0000313" key="2">
    <source>
        <dbReference type="EMBL" id="AWR94855.1"/>
    </source>
</evidence>
<gene>
    <name evidence="2" type="ORF">DFR85_09840</name>
</gene>
<evidence type="ECO:0000313" key="3">
    <source>
        <dbReference type="Proteomes" id="UP000248044"/>
    </source>
</evidence>